<evidence type="ECO:0000313" key="4">
    <source>
        <dbReference type="Proteomes" id="UP000799291"/>
    </source>
</evidence>
<dbReference type="Proteomes" id="UP000799291">
    <property type="component" value="Unassembled WGS sequence"/>
</dbReference>
<organism evidence="3 4">
    <name type="scientific">Lentithecium fluviatile CBS 122367</name>
    <dbReference type="NCBI Taxonomy" id="1168545"/>
    <lineage>
        <taxon>Eukaryota</taxon>
        <taxon>Fungi</taxon>
        <taxon>Dikarya</taxon>
        <taxon>Ascomycota</taxon>
        <taxon>Pezizomycotina</taxon>
        <taxon>Dothideomycetes</taxon>
        <taxon>Pleosporomycetidae</taxon>
        <taxon>Pleosporales</taxon>
        <taxon>Massarineae</taxon>
        <taxon>Lentitheciaceae</taxon>
        <taxon>Lentithecium</taxon>
    </lineage>
</organism>
<evidence type="ECO:0000256" key="2">
    <source>
        <dbReference type="SAM" id="Phobius"/>
    </source>
</evidence>
<dbReference type="PANTHER" id="PTHR35394">
    <property type="entry name" value="DUF3176 DOMAIN-CONTAINING PROTEIN"/>
    <property type="match status" value="1"/>
</dbReference>
<reference evidence="3" key="1">
    <citation type="journal article" date="2020" name="Stud. Mycol.">
        <title>101 Dothideomycetes genomes: a test case for predicting lifestyles and emergence of pathogens.</title>
        <authorList>
            <person name="Haridas S."/>
            <person name="Albert R."/>
            <person name="Binder M."/>
            <person name="Bloem J."/>
            <person name="Labutti K."/>
            <person name="Salamov A."/>
            <person name="Andreopoulos B."/>
            <person name="Baker S."/>
            <person name="Barry K."/>
            <person name="Bills G."/>
            <person name="Bluhm B."/>
            <person name="Cannon C."/>
            <person name="Castanera R."/>
            <person name="Culley D."/>
            <person name="Daum C."/>
            <person name="Ezra D."/>
            <person name="Gonzalez J."/>
            <person name="Henrissat B."/>
            <person name="Kuo A."/>
            <person name="Liang C."/>
            <person name="Lipzen A."/>
            <person name="Lutzoni F."/>
            <person name="Magnuson J."/>
            <person name="Mondo S."/>
            <person name="Nolan M."/>
            <person name="Ohm R."/>
            <person name="Pangilinan J."/>
            <person name="Park H.-J."/>
            <person name="Ramirez L."/>
            <person name="Alfaro M."/>
            <person name="Sun H."/>
            <person name="Tritt A."/>
            <person name="Yoshinaga Y."/>
            <person name="Zwiers L.-H."/>
            <person name="Turgeon B."/>
            <person name="Goodwin S."/>
            <person name="Spatafora J."/>
            <person name="Crous P."/>
            <person name="Grigoriev I."/>
        </authorList>
    </citation>
    <scope>NUCLEOTIDE SEQUENCE</scope>
    <source>
        <strain evidence="3">CBS 122367</strain>
    </source>
</reference>
<accession>A0A6G1IK11</accession>
<keyword evidence="4" id="KW-1185">Reference proteome</keyword>
<feature type="region of interest" description="Disordered" evidence="1">
    <location>
        <begin position="771"/>
        <end position="790"/>
    </location>
</feature>
<keyword evidence="2" id="KW-0472">Membrane</keyword>
<dbReference type="AlphaFoldDB" id="A0A6G1IK11"/>
<dbReference type="InterPro" id="IPR021514">
    <property type="entry name" value="DUF3176"/>
</dbReference>
<gene>
    <name evidence="3" type="ORF">K458DRAFT_317444</name>
</gene>
<sequence>MATKTQSQRWPPYPHIPIYLETFDENGATRSYNTISPVSADFRPQDGAIHALAAASTQYIPPVSPAATHFTNLSPIWPIPEPSPNVTRHQPRRPALQFFPSSKPRIQFASERPATPTISITTPHTTGELGLGIENGARTSHITPTISPMHKKPERSSNIAQIIEQKLWRYNSSGNVIKRWLFEIISWWISAICMAIIIGVLLYYRDGKLPRWYGGLTLNTFISVLSKISGAALILPVSEGLGQLKWSWFRGDSKKMWDFEIFDNASRGPWGAFLLLVRTKGRALAALGALVTLFSLALDPFFQQVVDFPERWTLQSNSSIPRVVQYDPRYGIEYKNGIEIGRQDIDLRAVSEKFFYDNGTQPMQFANGTRPEIPLSCPTSNCTWPHYDTLAVCNQCEDISDLLMYGCLNTTVDWIANSTGSGGESTYPNGTMCGYFLNNTLMTGYSLDKDKPWAKEVLLTRALPLITNPDRLPLYGDGSIRFKHIRNPLFDIVIVSAQNGTIESVRRQETPVALECVLTWCVQTLNSSYSYGTYEEKVIRTVVNDTDGPFPWETKKVVSAAINGTTVFYHENPTIEVAENNTDNMLAYGVSDQTHRYTVTIFDDIFPSWTTVANSSALPMLRFKFNIQKATMLKSLDYNPWLESSGIAHHLERLATALTNAIRSSADKEMIPGDAYDKESYVDVRWEWLALPLSLLILGATFLVATIRKTAREKDEVGVWKSSAIATLLYGLPDDMQRKITAAEGMGTPRAKAKNLKVKLHPKKGWRSSGNLISPMTPRMTKNEPPPGWI</sequence>
<evidence type="ECO:0000313" key="3">
    <source>
        <dbReference type="EMBL" id="KAF2678281.1"/>
    </source>
</evidence>
<feature type="transmembrane region" description="Helical" evidence="2">
    <location>
        <begin position="180"/>
        <end position="204"/>
    </location>
</feature>
<dbReference type="OrthoDB" id="5242705at2759"/>
<evidence type="ECO:0000256" key="1">
    <source>
        <dbReference type="SAM" id="MobiDB-lite"/>
    </source>
</evidence>
<dbReference type="EMBL" id="MU005613">
    <property type="protein sequence ID" value="KAF2678281.1"/>
    <property type="molecule type" value="Genomic_DNA"/>
</dbReference>
<evidence type="ECO:0008006" key="5">
    <source>
        <dbReference type="Google" id="ProtNLM"/>
    </source>
</evidence>
<protein>
    <recommendedName>
        <fullName evidence="5">DUF3176 domain containing protein</fullName>
    </recommendedName>
</protein>
<proteinExistence type="predicted"/>
<keyword evidence="2" id="KW-1133">Transmembrane helix</keyword>
<dbReference type="PANTHER" id="PTHR35394:SF5">
    <property type="entry name" value="DUF3176 DOMAIN-CONTAINING PROTEIN"/>
    <property type="match status" value="1"/>
</dbReference>
<dbReference type="Pfam" id="PF11374">
    <property type="entry name" value="DUF3176"/>
    <property type="match status" value="1"/>
</dbReference>
<name>A0A6G1IK11_9PLEO</name>
<keyword evidence="2" id="KW-0812">Transmembrane</keyword>